<protein>
    <submittedName>
        <fullName evidence="1">Uncharacterized protein</fullName>
    </submittedName>
</protein>
<dbReference type="EMBL" id="JAWJWF010000046">
    <property type="protein sequence ID" value="KAK6624621.1"/>
    <property type="molecule type" value="Genomic_DNA"/>
</dbReference>
<comment type="caution">
    <text evidence="1">The sequence shown here is derived from an EMBL/GenBank/DDBJ whole genome shotgun (WGS) entry which is preliminary data.</text>
</comment>
<dbReference type="Proteomes" id="UP001359485">
    <property type="component" value="Unassembled WGS sequence"/>
</dbReference>
<keyword evidence="2" id="KW-1185">Reference proteome</keyword>
<organism evidence="1 2">
    <name type="scientific">Polyplax serrata</name>
    <name type="common">Common mouse louse</name>
    <dbReference type="NCBI Taxonomy" id="468196"/>
    <lineage>
        <taxon>Eukaryota</taxon>
        <taxon>Metazoa</taxon>
        <taxon>Ecdysozoa</taxon>
        <taxon>Arthropoda</taxon>
        <taxon>Hexapoda</taxon>
        <taxon>Insecta</taxon>
        <taxon>Pterygota</taxon>
        <taxon>Neoptera</taxon>
        <taxon>Paraneoptera</taxon>
        <taxon>Psocodea</taxon>
        <taxon>Troctomorpha</taxon>
        <taxon>Phthiraptera</taxon>
        <taxon>Anoplura</taxon>
        <taxon>Polyplacidae</taxon>
        <taxon>Polyplax</taxon>
    </lineage>
</organism>
<reference evidence="1 2" key="1">
    <citation type="submission" date="2023-09" db="EMBL/GenBank/DDBJ databases">
        <title>Genomes of two closely related lineages of the louse Polyplax serrata with different host specificities.</title>
        <authorList>
            <person name="Martinu J."/>
            <person name="Tarabai H."/>
            <person name="Stefka J."/>
            <person name="Hypsa V."/>
        </authorList>
    </citation>
    <scope>NUCLEOTIDE SEQUENCE [LARGE SCALE GENOMIC DNA]</scope>
    <source>
        <strain evidence="1">98ZLc_SE</strain>
    </source>
</reference>
<evidence type="ECO:0000313" key="1">
    <source>
        <dbReference type="EMBL" id="KAK6624621.1"/>
    </source>
</evidence>
<gene>
    <name evidence="1" type="ORF">RUM44_011480</name>
</gene>
<evidence type="ECO:0000313" key="2">
    <source>
        <dbReference type="Proteomes" id="UP001359485"/>
    </source>
</evidence>
<name>A0ABR1AQ63_POLSC</name>
<sequence>METIFAQETALKEELKEEGRFFATVKKSQGKKAEQEREREREREKELSRALWRRNTLFLAFKTKIKYYMNATTLEISRPVSSGHLDIAGVVPSLESSGRLALQQKNMSRRP</sequence>
<accession>A0ABR1AQ63</accession>
<proteinExistence type="predicted"/>